<dbReference type="AlphaFoldDB" id="A0A814SP50"/>
<gene>
    <name evidence="2" type="ORF">JYZ213_LOCUS24491</name>
    <name evidence="1" type="ORF">VCS650_LOCUS22758</name>
</gene>
<protein>
    <submittedName>
        <fullName evidence="1">Uncharacterized protein</fullName>
    </submittedName>
</protein>
<dbReference type="InterPro" id="IPR032675">
    <property type="entry name" value="LRR_dom_sf"/>
</dbReference>
<evidence type="ECO:0000313" key="3">
    <source>
        <dbReference type="Proteomes" id="UP000663891"/>
    </source>
</evidence>
<dbReference type="Pfam" id="PF00560">
    <property type="entry name" value="LRR_1"/>
    <property type="match status" value="2"/>
</dbReference>
<reference evidence="1" key="1">
    <citation type="submission" date="2021-02" db="EMBL/GenBank/DDBJ databases">
        <authorList>
            <person name="Nowell W R."/>
        </authorList>
    </citation>
    <scope>NUCLEOTIDE SEQUENCE</scope>
</reference>
<dbReference type="Gene3D" id="3.80.10.10">
    <property type="entry name" value="Ribonuclease Inhibitor"/>
    <property type="match status" value="1"/>
</dbReference>
<dbReference type="EMBL" id="CAJNON010000260">
    <property type="protein sequence ID" value="CAF1150039.1"/>
    <property type="molecule type" value="Genomic_DNA"/>
</dbReference>
<dbReference type="EMBL" id="CAJNOG010000302">
    <property type="protein sequence ID" value="CAF1158163.1"/>
    <property type="molecule type" value="Genomic_DNA"/>
</dbReference>
<evidence type="ECO:0000313" key="1">
    <source>
        <dbReference type="EMBL" id="CAF1150039.1"/>
    </source>
</evidence>
<name>A0A814SP50_9BILA</name>
<proteinExistence type="predicted"/>
<sequence>MPGIFLDDLQGIPNLRNLKCLDLYGCELSSIQWPEIIKLSKTLRSLNLEGKMLTNLPGELAHMDQLTYLYLYGNPLSNSTRMNIQNMFINNTKIKISYEPNTYWENVCG</sequence>
<evidence type="ECO:0000313" key="2">
    <source>
        <dbReference type="EMBL" id="CAF1158163.1"/>
    </source>
</evidence>
<accession>A0A814SP50</accession>
<dbReference type="OrthoDB" id="1728874at2759"/>
<dbReference type="SUPFAM" id="SSF52075">
    <property type="entry name" value="Outer arm dynein light chain 1"/>
    <property type="match status" value="1"/>
</dbReference>
<dbReference type="Proteomes" id="UP000663891">
    <property type="component" value="Unassembled WGS sequence"/>
</dbReference>
<organism evidence="1 3">
    <name type="scientific">Adineta steineri</name>
    <dbReference type="NCBI Taxonomy" id="433720"/>
    <lineage>
        <taxon>Eukaryota</taxon>
        <taxon>Metazoa</taxon>
        <taxon>Spiralia</taxon>
        <taxon>Gnathifera</taxon>
        <taxon>Rotifera</taxon>
        <taxon>Eurotatoria</taxon>
        <taxon>Bdelloidea</taxon>
        <taxon>Adinetida</taxon>
        <taxon>Adinetidae</taxon>
        <taxon>Adineta</taxon>
    </lineage>
</organism>
<comment type="caution">
    <text evidence="1">The sequence shown here is derived from an EMBL/GenBank/DDBJ whole genome shotgun (WGS) entry which is preliminary data.</text>
</comment>
<dbReference type="InterPro" id="IPR001611">
    <property type="entry name" value="Leu-rich_rpt"/>
</dbReference>
<dbReference type="Proteomes" id="UP000663845">
    <property type="component" value="Unassembled WGS sequence"/>
</dbReference>